<evidence type="ECO:0000256" key="2">
    <source>
        <dbReference type="ARBA" id="ARBA00022525"/>
    </source>
</evidence>
<sequence length="146" mass="15838">MTNGDECVTVKSPAKNILIEKIHCSISGGTASGSLDSKTSVSSVSYKNLYMNQADACYLKSNGGSGTNWRGYNTDKRRLAIRIECDDHVPCYDITLDDVNLWTEDGDYVTRSWQSAYGKGACLHKAGDDIENLSTDATVQTVTATP</sequence>
<dbReference type="InterPro" id="IPR011050">
    <property type="entry name" value="Pectin_lyase_fold/virulence"/>
</dbReference>
<evidence type="ECO:0000313" key="5">
    <source>
        <dbReference type="Proteomes" id="UP000572817"/>
    </source>
</evidence>
<dbReference type="AlphaFoldDB" id="A0A8H4INW5"/>
<keyword evidence="5" id="KW-1185">Reference proteome</keyword>
<proteinExistence type="predicted"/>
<dbReference type="InterPro" id="IPR012334">
    <property type="entry name" value="Pectin_lyas_fold"/>
</dbReference>
<evidence type="ECO:0000313" key="4">
    <source>
        <dbReference type="EMBL" id="KAF4304289.1"/>
    </source>
</evidence>
<protein>
    <submittedName>
        <fullName evidence="4">Rhamnogalacturonase b protein</fullName>
    </submittedName>
</protein>
<organism evidence="4 5">
    <name type="scientific">Botryosphaeria dothidea</name>
    <dbReference type="NCBI Taxonomy" id="55169"/>
    <lineage>
        <taxon>Eukaryota</taxon>
        <taxon>Fungi</taxon>
        <taxon>Dikarya</taxon>
        <taxon>Ascomycota</taxon>
        <taxon>Pezizomycotina</taxon>
        <taxon>Dothideomycetes</taxon>
        <taxon>Dothideomycetes incertae sedis</taxon>
        <taxon>Botryosphaeriales</taxon>
        <taxon>Botryosphaeriaceae</taxon>
        <taxon>Botryosphaeria</taxon>
    </lineage>
</organism>
<dbReference type="OrthoDB" id="2268901at2759"/>
<reference evidence="4" key="1">
    <citation type="submission" date="2020-04" db="EMBL/GenBank/DDBJ databases">
        <title>Genome Assembly and Annotation of Botryosphaeria dothidea sdau 11-99, a Latent Pathogen of Apple Fruit Ring Rot in China.</title>
        <authorList>
            <person name="Yu C."/>
            <person name="Diao Y."/>
            <person name="Lu Q."/>
            <person name="Zhao J."/>
            <person name="Cui S."/>
            <person name="Peng C."/>
            <person name="He B."/>
            <person name="Liu H."/>
        </authorList>
    </citation>
    <scope>NUCLEOTIDE SEQUENCE [LARGE SCALE GENOMIC DNA]</scope>
    <source>
        <strain evidence="4">Sdau11-99</strain>
    </source>
</reference>
<accession>A0A8H4INW5</accession>
<dbReference type="Gene3D" id="2.160.20.10">
    <property type="entry name" value="Single-stranded right-handed beta-helix, Pectin lyase-like"/>
    <property type="match status" value="1"/>
</dbReference>
<comment type="caution">
    <text evidence="4">The sequence shown here is derived from an EMBL/GenBank/DDBJ whole genome shotgun (WGS) entry which is preliminary data.</text>
</comment>
<dbReference type="SUPFAM" id="SSF51126">
    <property type="entry name" value="Pectin lyase-like"/>
    <property type="match status" value="1"/>
</dbReference>
<dbReference type="PANTHER" id="PTHR31736:SF19">
    <property type="entry name" value="PECTIN LYASE SUPERFAMILY PROTEIN-RELATED"/>
    <property type="match status" value="1"/>
</dbReference>
<dbReference type="GO" id="GO:0005576">
    <property type="term" value="C:extracellular region"/>
    <property type="evidence" value="ECO:0007669"/>
    <property type="project" value="UniProtKB-SubCell"/>
</dbReference>
<comment type="subcellular location">
    <subcellularLocation>
        <location evidence="1">Secreted</location>
    </subcellularLocation>
</comment>
<evidence type="ECO:0000256" key="1">
    <source>
        <dbReference type="ARBA" id="ARBA00004613"/>
    </source>
</evidence>
<gene>
    <name evidence="4" type="ORF">GTA08_BOTSDO08014</name>
</gene>
<dbReference type="EMBL" id="WWBZ02000051">
    <property type="protein sequence ID" value="KAF4304289.1"/>
    <property type="molecule type" value="Genomic_DNA"/>
</dbReference>
<keyword evidence="3" id="KW-1015">Disulfide bond</keyword>
<dbReference type="Proteomes" id="UP000572817">
    <property type="component" value="Unassembled WGS sequence"/>
</dbReference>
<keyword evidence="2" id="KW-0964">Secreted</keyword>
<evidence type="ECO:0000256" key="3">
    <source>
        <dbReference type="ARBA" id="ARBA00023157"/>
    </source>
</evidence>
<name>A0A8H4INW5_9PEZI</name>
<dbReference type="PANTHER" id="PTHR31736">
    <property type="match status" value="1"/>
</dbReference>